<comment type="caution">
    <text evidence="9">The sequence shown here is derived from an EMBL/GenBank/DDBJ whole genome shotgun (WGS) entry which is preliminary data.</text>
</comment>
<dbReference type="Pfam" id="PF00400">
    <property type="entry name" value="WD40"/>
    <property type="match status" value="9"/>
</dbReference>
<dbReference type="PRINTS" id="PR00320">
    <property type="entry name" value="GPROTEINBRPT"/>
</dbReference>
<evidence type="ECO:0000256" key="6">
    <source>
        <dbReference type="PROSITE-ProRule" id="PRU10141"/>
    </source>
</evidence>
<accession>A0A225DQJ8</accession>
<dbReference type="InterPro" id="IPR008271">
    <property type="entry name" value="Ser/Thr_kinase_AS"/>
</dbReference>
<dbReference type="PROSITE" id="PS50082">
    <property type="entry name" value="WD_REPEATS_2"/>
    <property type="match status" value="6"/>
</dbReference>
<feature type="repeat" description="WD" evidence="5">
    <location>
        <begin position="675"/>
        <end position="716"/>
    </location>
</feature>
<dbReference type="SMART" id="SM00220">
    <property type="entry name" value="S_TKc"/>
    <property type="match status" value="1"/>
</dbReference>
<dbReference type="RefSeq" id="WP_088255836.1">
    <property type="nucleotide sequence ID" value="NZ_NIDE01000007.1"/>
</dbReference>
<evidence type="ECO:0000256" key="3">
    <source>
        <dbReference type="ARBA" id="ARBA00022741"/>
    </source>
</evidence>
<keyword evidence="7" id="KW-0472">Membrane</keyword>
<evidence type="ECO:0000256" key="4">
    <source>
        <dbReference type="ARBA" id="ARBA00022840"/>
    </source>
</evidence>
<evidence type="ECO:0000256" key="7">
    <source>
        <dbReference type="SAM" id="Phobius"/>
    </source>
</evidence>
<dbReference type="Gene3D" id="2.130.10.10">
    <property type="entry name" value="YVTN repeat-like/Quinoprotein amine dehydrogenase"/>
    <property type="match status" value="5"/>
</dbReference>
<feature type="domain" description="Protein kinase" evidence="8">
    <location>
        <begin position="94"/>
        <end position="360"/>
    </location>
</feature>
<evidence type="ECO:0000313" key="10">
    <source>
        <dbReference type="Proteomes" id="UP000214646"/>
    </source>
</evidence>
<dbReference type="Pfam" id="PF00069">
    <property type="entry name" value="Pkinase"/>
    <property type="match status" value="1"/>
</dbReference>
<dbReference type="EMBL" id="NIDE01000007">
    <property type="protein sequence ID" value="OWK40868.1"/>
    <property type="molecule type" value="Genomic_DNA"/>
</dbReference>
<dbReference type="SUPFAM" id="SSF50978">
    <property type="entry name" value="WD40 repeat-like"/>
    <property type="match status" value="1"/>
</dbReference>
<dbReference type="SUPFAM" id="SSF56112">
    <property type="entry name" value="Protein kinase-like (PK-like)"/>
    <property type="match status" value="1"/>
</dbReference>
<gene>
    <name evidence="9" type="ORF">FRUB_04760</name>
</gene>
<evidence type="ECO:0000256" key="5">
    <source>
        <dbReference type="PROSITE-ProRule" id="PRU00221"/>
    </source>
</evidence>
<evidence type="ECO:0000256" key="1">
    <source>
        <dbReference type="ARBA" id="ARBA00022574"/>
    </source>
</evidence>
<dbReference type="PROSITE" id="PS00107">
    <property type="entry name" value="PROTEIN_KINASE_ATP"/>
    <property type="match status" value="1"/>
</dbReference>
<dbReference type="PROSITE" id="PS50294">
    <property type="entry name" value="WD_REPEATS_REGION"/>
    <property type="match status" value="3"/>
</dbReference>
<keyword evidence="10" id="KW-1185">Reference proteome</keyword>
<dbReference type="CDD" id="cd14014">
    <property type="entry name" value="STKc_PknB_like"/>
    <property type="match status" value="1"/>
</dbReference>
<dbReference type="InterPro" id="IPR015943">
    <property type="entry name" value="WD40/YVTN_repeat-like_dom_sf"/>
</dbReference>
<dbReference type="CDD" id="cd00200">
    <property type="entry name" value="WD40"/>
    <property type="match status" value="1"/>
</dbReference>
<feature type="repeat" description="WD" evidence="5">
    <location>
        <begin position="644"/>
        <end position="674"/>
    </location>
</feature>
<evidence type="ECO:0000256" key="2">
    <source>
        <dbReference type="ARBA" id="ARBA00022737"/>
    </source>
</evidence>
<evidence type="ECO:0000259" key="8">
    <source>
        <dbReference type="PROSITE" id="PS50011"/>
    </source>
</evidence>
<keyword evidence="7" id="KW-0812">Transmembrane</keyword>
<dbReference type="SUPFAM" id="SSF69322">
    <property type="entry name" value="Tricorn protease domain 2"/>
    <property type="match status" value="1"/>
</dbReference>
<dbReference type="InterPro" id="IPR050349">
    <property type="entry name" value="WD_LIS1/nudF_dynein_reg"/>
</dbReference>
<dbReference type="SMART" id="SM00320">
    <property type="entry name" value="WD40"/>
    <property type="match status" value="14"/>
</dbReference>
<evidence type="ECO:0000313" key="9">
    <source>
        <dbReference type="EMBL" id="OWK40868.1"/>
    </source>
</evidence>
<feature type="repeat" description="WD" evidence="5">
    <location>
        <begin position="496"/>
        <end position="537"/>
    </location>
</feature>
<keyword evidence="4 6" id="KW-0067">ATP-binding</keyword>
<feature type="repeat" description="WD" evidence="5">
    <location>
        <begin position="773"/>
        <end position="814"/>
    </location>
</feature>
<dbReference type="InterPro" id="IPR011009">
    <property type="entry name" value="Kinase-like_dom_sf"/>
</dbReference>
<dbReference type="Gene3D" id="1.10.10.1320">
    <property type="entry name" value="Anti-sigma factor, zinc-finger domain"/>
    <property type="match status" value="1"/>
</dbReference>
<dbReference type="PROSITE" id="PS00678">
    <property type="entry name" value="WD_REPEATS_1"/>
    <property type="match status" value="3"/>
</dbReference>
<dbReference type="OrthoDB" id="500858at2"/>
<dbReference type="InterPro" id="IPR000719">
    <property type="entry name" value="Prot_kinase_dom"/>
</dbReference>
<dbReference type="Proteomes" id="UP000214646">
    <property type="component" value="Unassembled WGS sequence"/>
</dbReference>
<feature type="repeat" description="WD" evidence="5">
    <location>
        <begin position="902"/>
        <end position="943"/>
    </location>
</feature>
<dbReference type="Gene3D" id="3.30.200.20">
    <property type="entry name" value="Phosphorylase Kinase, domain 1"/>
    <property type="match status" value="1"/>
</dbReference>
<organism evidence="9 10">
    <name type="scientific">Fimbriiglobus ruber</name>
    <dbReference type="NCBI Taxonomy" id="1908690"/>
    <lineage>
        <taxon>Bacteria</taxon>
        <taxon>Pseudomonadati</taxon>
        <taxon>Planctomycetota</taxon>
        <taxon>Planctomycetia</taxon>
        <taxon>Gemmatales</taxon>
        <taxon>Gemmataceae</taxon>
        <taxon>Fimbriiglobus</taxon>
    </lineage>
</organism>
<dbReference type="GO" id="GO:0004672">
    <property type="term" value="F:protein kinase activity"/>
    <property type="evidence" value="ECO:0007669"/>
    <property type="project" value="InterPro"/>
</dbReference>
<dbReference type="InterPro" id="IPR019775">
    <property type="entry name" value="WD40_repeat_CS"/>
</dbReference>
<dbReference type="GO" id="GO:0005524">
    <property type="term" value="F:ATP binding"/>
    <property type="evidence" value="ECO:0007669"/>
    <property type="project" value="UniProtKB-UniRule"/>
</dbReference>
<dbReference type="InterPro" id="IPR041916">
    <property type="entry name" value="Anti_sigma_zinc_sf"/>
</dbReference>
<dbReference type="InterPro" id="IPR020472">
    <property type="entry name" value="WD40_PAC1"/>
</dbReference>
<feature type="transmembrane region" description="Helical" evidence="7">
    <location>
        <begin position="385"/>
        <end position="408"/>
    </location>
</feature>
<sequence length="1196" mass="127588">MLRTCPSEAQLLAFHRGTLPAAELDAVADHLEECPTCESVAQRFDAAANSADGLLIALRRQSSISYLPPSLDTRGRPRGPNLADPENWPSVPGYEIEGVLGQGGMGVVYKARQTRLGRFVALKQLRVAGGRELARARVEAEALAQLRHPGVVQIHEFVEHEGKAFLALDLVPGGSLGAKMAGKPQQPEAAAAVVEAVARAVHFVHTRGIVHRDIKPANILLESRESRPGEFGVVKIADFGIAKQMALESGSTRDGDVLGTPNYMSPEQAAGSAAAVGPASDVYSLGAVLYEMLTARVPLQGPTTIDTLILVRTEEPVPPRQLQPGVPRDLDVICMKCLQKDPGRRYASAEHLADDLRRFLDHKPILARPTPAWERVWKAAKRHPAVAGLSAALVAVVIVGFVLVAWQWQRAAGKASDEAVAKREAQDKERQATRLSAGIALDRGITLCEANELDRGLVWLARSLDLASQLGDAPLERAVRCNLAGWGEFLSERRATFPHKDWVWAVAISPDERTVLTGSKDATARLWDARTGAPMGDPIPHNGPVWAVAFSPDGTKYLTAGGDLKDTGSAQLWDAATGRRVAGPWAHPSDVMTAAFSPDGQTVLTVCAEYARLWRIVDGSPRSTLTHPRPARHEPTLFPALCAAFSPDGTLVATAGEDGTARFWDAATGQPRGPVIRASGPILALAFSPDGKLLLTGADDGTARIWDAATGQPRGPVWQHRGKVKAVAFSPDGRFVATGGEIEAIDPMTGTRAEVGGEARLWLAATGQALGIPLPHGRQVRSLAFSPDGRLLMTGSRDAGARFFLVATGYQVGRSLGHDGTVQTVVFSRSGRFAVAASAGGNQSAAARLWTTPAATGPGRPLAFGADILGLQFHPDGRTVLAWSADKTVREQALGDPATGLVRAHPSGVVNAVYSPDGRTYVTAQFDGLVQAWDRETGRKKYEFLRWPEAVALAFSPDGRILYTGCLNGTVEAHAADTGVQAGDTWRLHMPVFHVSAHADGRTVLLGTDAGAQLWDWESHRLLRQADGNTHATVFFPGGKGVLSWVDGFLREWSMDDHPSRPTRFHPEGGIDRFSVSPDGSCVLISGDHSQPARVWDVATGKALGPAPSAPGARPVAFSPDGRRFVVGTRDGRVSVWATPVPIAGEPERIRAWVEAATGMELDPEGTIMPLAPDARAQRAGRLKQLGGSPLPVAAW</sequence>
<dbReference type="PROSITE" id="PS50011">
    <property type="entry name" value="PROTEIN_KINASE_DOM"/>
    <property type="match status" value="1"/>
</dbReference>
<keyword evidence="1 5" id="KW-0853">WD repeat</keyword>
<dbReference type="InterPro" id="IPR017441">
    <property type="entry name" value="Protein_kinase_ATP_BS"/>
</dbReference>
<keyword evidence="2" id="KW-0677">Repeat</keyword>
<name>A0A225DQJ8_9BACT</name>
<feature type="binding site" evidence="6">
    <location>
        <position position="123"/>
    </location>
    <ligand>
        <name>ATP</name>
        <dbReference type="ChEBI" id="CHEBI:30616"/>
    </ligand>
</feature>
<proteinExistence type="predicted"/>
<dbReference type="Gene3D" id="1.10.510.10">
    <property type="entry name" value="Transferase(Phosphotransferase) domain 1"/>
    <property type="match status" value="1"/>
</dbReference>
<keyword evidence="7" id="KW-1133">Transmembrane helix</keyword>
<dbReference type="InterPro" id="IPR036322">
    <property type="entry name" value="WD40_repeat_dom_sf"/>
</dbReference>
<keyword evidence="3 6" id="KW-0547">Nucleotide-binding</keyword>
<reference evidence="10" key="1">
    <citation type="submission" date="2017-06" db="EMBL/GenBank/DDBJ databases">
        <title>Genome analysis of Fimbriiglobus ruber SP5, the first member of the order Planctomycetales with confirmed chitinolytic capability.</title>
        <authorList>
            <person name="Ravin N.V."/>
            <person name="Rakitin A.L."/>
            <person name="Ivanova A.A."/>
            <person name="Beletsky A.V."/>
            <person name="Kulichevskaya I.S."/>
            <person name="Mardanov A.V."/>
            <person name="Dedysh S.N."/>
        </authorList>
    </citation>
    <scope>NUCLEOTIDE SEQUENCE [LARGE SCALE GENOMIC DNA]</scope>
    <source>
        <strain evidence="10">SP5</strain>
    </source>
</reference>
<dbReference type="PANTHER" id="PTHR44129">
    <property type="entry name" value="WD REPEAT-CONTAINING PROTEIN POP1"/>
    <property type="match status" value="1"/>
</dbReference>
<protein>
    <submittedName>
        <fullName evidence="9">High-affnity carbon uptake protein Hat/HatR</fullName>
    </submittedName>
</protein>
<dbReference type="PROSITE" id="PS00108">
    <property type="entry name" value="PROTEIN_KINASE_ST"/>
    <property type="match status" value="1"/>
</dbReference>
<dbReference type="InterPro" id="IPR001680">
    <property type="entry name" value="WD40_rpt"/>
</dbReference>
<dbReference type="AlphaFoldDB" id="A0A225DQJ8"/>
<feature type="repeat" description="WD" evidence="5">
    <location>
        <begin position="1116"/>
        <end position="1137"/>
    </location>
</feature>